<dbReference type="PRINTS" id="PR01727">
    <property type="entry name" value="DNABINDINGHU"/>
</dbReference>
<dbReference type="GO" id="GO:0030261">
    <property type="term" value="P:chromosome condensation"/>
    <property type="evidence" value="ECO:0007669"/>
    <property type="project" value="UniProtKB-KW"/>
</dbReference>
<dbReference type="KEGG" id="nsg:H3L94_08960"/>
<dbReference type="PANTHER" id="PTHR33175:SF3">
    <property type="entry name" value="DNA-BINDING PROTEIN HU-BETA"/>
    <property type="match status" value="1"/>
</dbReference>
<protein>
    <submittedName>
        <fullName evidence="5">HU family DNA-binding protein</fullName>
    </submittedName>
</protein>
<dbReference type="InterPro" id="IPR000119">
    <property type="entry name" value="Hist_DNA-bd"/>
</dbReference>
<evidence type="ECO:0000256" key="1">
    <source>
        <dbReference type="ARBA" id="ARBA00010529"/>
    </source>
</evidence>
<evidence type="ECO:0000256" key="4">
    <source>
        <dbReference type="RuleBase" id="RU003939"/>
    </source>
</evidence>
<comment type="similarity">
    <text evidence="1 4">Belongs to the bacterial histone-like protein family.</text>
</comment>
<dbReference type="InterPro" id="IPR010992">
    <property type="entry name" value="IHF-like_DNA-bd_dom_sf"/>
</dbReference>
<evidence type="ECO:0000256" key="3">
    <source>
        <dbReference type="ARBA" id="ARBA00023125"/>
    </source>
</evidence>
<dbReference type="SMART" id="SM00411">
    <property type="entry name" value="BHL"/>
    <property type="match status" value="1"/>
</dbReference>
<dbReference type="Pfam" id="PF00216">
    <property type="entry name" value="Bac_DNA_binding"/>
    <property type="match status" value="1"/>
</dbReference>
<evidence type="ECO:0000313" key="5">
    <source>
        <dbReference type="EMBL" id="QMT39976.1"/>
    </source>
</evidence>
<dbReference type="AlphaFoldDB" id="A0A7D7NAZ8"/>
<organism evidence="5 6">
    <name type="scientific">Neisseria shayeganii</name>
    <dbReference type="NCBI Taxonomy" id="607712"/>
    <lineage>
        <taxon>Bacteria</taxon>
        <taxon>Pseudomonadati</taxon>
        <taxon>Pseudomonadota</taxon>
        <taxon>Betaproteobacteria</taxon>
        <taxon>Neisseriales</taxon>
        <taxon>Neisseriaceae</taxon>
        <taxon>Neisseria</taxon>
    </lineage>
</organism>
<gene>
    <name evidence="5" type="ORF">H3L94_08960</name>
</gene>
<dbReference type="SUPFAM" id="SSF47729">
    <property type="entry name" value="IHF-like DNA-binding proteins"/>
    <property type="match status" value="1"/>
</dbReference>
<dbReference type="EMBL" id="CP059567">
    <property type="protein sequence ID" value="QMT39976.1"/>
    <property type="molecule type" value="Genomic_DNA"/>
</dbReference>
<accession>A0A7D7NAZ8</accession>
<evidence type="ECO:0000256" key="2">
    <source>
        <dbReference type="ARBA" id="ARBA00023067"/>
    </source>
</evidence>
<dbReference type="PANTHER" id="PTHR33175">
    <property type="entry name" value="DNA-BINDING PROTEIN HU"/>
    <property type="match status" value="1"/>
</dbReference>
<dbReference type="RefSeq" id="WP_182121734.1">
    <property type="nucleotide sequence ID" value="NZ_CP059567.1"/>
</dbReference>
<evidence type="ECO:0000313" key="6">
    <source>
        <dbReference type="Proteomes" id="UP000514752"/>
    </source>
</evidence>
<dbReference type="CDD" id="cd13831">
    <property type="entry name" value="HU"/>
    <property type="match status" value="1"/>
</dbReference>
<dbReference type="PROSITE" id="PS00045">
    <property type="entry name" value="HISTONE_LIKE"/>
    <property type="match status" value="1"/>
</dbReference>
<keyword evidence="2" id="KW-0226">DNA condensation</keyword>
<dbReference type="GO" id="GO:0003677">
    <property type="term" value="F:DNA binding"/>
    <property type="evidence" value="ECO:0007669"/>
    <property type="project" value="UniProtKB-KW"/>
</dbReference>
<proteinExistence type="inferred from homology"/>
<keyword evidence="3 5" id="KW-0238">DNA-binding</keyword>
<reference evidence="5 6" key="1">
    <citation type="submission" date="2020-07" db="EMBL/GenBank/DDBJ databases">
        <title>Genomic diversity of species in the Neisseriaceae family.</title>
        <authorList>
            <person name="Vincent A.T."/>
            <person name="Bernet E."/>
            <person name="Veyrier F.J."/>
        </authorList>
    </citation>
    <scope>NUCLEOTIDE SEQUENCE [LARGE SCALE GENOMIC DNA]</scope>
    <source>
        <strain evidence="5 6">DSM 22244</strain>
    </source>
</reference>
<sequence>MTKSELIAAIAAHGNTSKAEAERALASVTDVISTALANGLDVSVPGFGSFSVAVRAERQGRNPATGEAITIPAGRAVKFKAAGALKNKVNR</sequence>
<dbReference type="Proteomes" id="UP000514752">
    <property type="component" value="Chromosome"/>
</dbReference>
<dbReference type="GO" id="GO:0030527">
    <property type="term" value="F:structural constituent of chromatin"/>
    <property type="evidence" value="ECO:0007669"/>
    <property type="project" value="InterPro"/>
</dbReference>
<dbReference type="InterPro" id="IPR020816">
    <property type="entry name" value="Histone-like_DNA-bd_CS"/>
</dbReference>
<dbReference type="Gene3D" id="4.10.520.10">
    <property type="entry name" value="IHF-like DNA-binding proteins"/>
    <property type="match status" value="1"/>
</dbReference>
<name>A0A7D7NAZ8_9NEIS</name>